<accession>A0ABP9JZF1</accession>
<dbReference type="InterPro" id="IPR029058">
    <property type="entry name" value="AB_hydrolase_fold"/>
</dbReference>
<dbReference type="InterPro" id="IPR000073">
    <property type="entry name" value="AB_hydrolase_1"/>
</dbReference>
<dbReference type="PANTHER" id="PTHR43798:SF33">
    <property type="entry name" value="HYDROLASE, PUTATIVE (AFU_ORTHOLOGUE AFUA_2G14860)-RELATED"/>
    <property type="match status" value="1"/>
</dbReference>
<dbReference type="RefSeq" id="WP_345494008.1">
    <property type="nucleotide sequence ID" value="NZ_BAABJM010000001.1"/>
</dbReference>
<proteinExistence type="predicted"/>
<gene>
    <name evidence="2" type="ORF">GCM10023318_11990</name>
</gene>
<dbReference type="InterPro" id="IPR050266">
    <property type="entry name" value="AB_hydrolase_sf"/>
</dbReference>
<reference evidence="3" key="1">
    <citation type="journal article" date="2019" name="Int. J. Syst. Evol. Microbiol.">
        <title>The Global Catalogue of Microorganisms (GCM) 10K type strain sequencing project: providing services to taxonomists for standard genome sequencing and annotation.</title>
        <authorList>
            <consortium name="The Broad Institute Genomics Platform"/>
            <consortium name="The Broad Institute Genome Sequencing Center for Infectious Disease"/>
            <person name="Wu L."/>
            <person name="Ma J."/>
        </authorList>
    </citation>
    <scope>NUCLEOTIDE SEQUENCE [LARGE SCALE GENOMIC DNA]</scope>
    <source>
        <strain evidence="3">JCM 18298</strain>
    </source>
</reference>
<dbReference type="Pfam" id="PF00561">
    <property type="entry name" value="Abhydrolase_1"/>
    <property type="match status" value="1"/>
</dbReference>
<name>A0ABP9JZF1_9NOCA</name>
<dbReference type="EMBL" id="BAABJM010000001">
    <property type="protein sequence ID" value="GAA5046494.1"/>
    <property type="molecule type" value="Genomic_DNA"/>
</dbReference>
<evidence type="ECO:0000313" key="2">
    <source>
        <dbReference type="EMBL" id="GAA5046494.1"/>
    </source>
</evidence>
<sequence>MTITTGPFPARPTHTVRRGEVELAVFECGDPAATPILLAHGWPDTHVLWNRVAALLSDRYRVIAFDNRGAGDSSVPTEVAAYRLEELAADVRAVVEAVAPGQQVHLVGHDWGGVLGWELVGTPGADSVIASYTCVSGPNLDFLGSYLHGPFSAARLRGSLTQMAASAYTVVFQIPGLPNPVLRLFSDHWPRFLSFFDGLDPALVEVAPTLRADMINNLKLYRANIRGRLRRPRPRTVEVPVQLIVASGDRAVRPVVHAEADRWVSDLTRTGIRAGHWSPISHPADLARLTAEFVDRIGDEPHR</sequence>
<dbReference type="PRINTS" id="PR00412">
    <property type="entry name" value="EPOXHYDRLASE"/>
</dbReference>
<dbReference type="Proteomes" id="UP001500603">
    <property type="component" value="Unassembled WGS sequence"/>
</dbReference>
<comment type="caution">
    <text evidence="2">The sequence shown here is derived from an EMBL/GenBank/DDBJ whole genome shotgun (WGS) entry which is preliminary data.</text>
</comment>
<evidence type="ECO:0000259" key="1">
    <source>
        <dbReference type="Pfam" id="PF00561"/>
    </source>
</evidence>
<protein>
    <recommendedName>
        <fullName evidence="1">AB hydrolase-1 domain-containing protein</fullName>
    </recommendedName>
</protein>
<organism evidence="2 3">
    <name type="scientific">Nocardia callitridis</name>
    <dbReference type="NCBI Taxonomy" id="648753"/>
    <lineage>
        <taxon>Bacteria</taxon>
        <taxon>Bacillati</taxon>
        <taxon>Actinomycetota</taxon>
        <taxon>Actinomycetes</taxon>
        <taxon>Mycobacteriales</taxon>
        <taxon>Nocardiaceae</taxon>
        <taxon>Nocardia</taxon>
    </lineage>
</organism>
<keyword evidence="3" id="KW-1185">Reference proteome</keyword>
<dbReference type="PANTHER" id="PTHR43798">
    <property type="entry name" value="MONOACYLGLYCEROL LIPASE"/>
    <property type="match status" value="1"/>
</dbReference>
<dbReference type="Gene3D" id="3.40.50.1820">
    <property type="entry name" value="alpha/beta hydrolase"/>
    <property type="match status" value="1"/>
</dbReference>
<feature type="domain" description="AB hydrolase-1" evidence="1">
    <location>
        <begin position="35"/>
        <end position="283"/>
    </location>
</feature>
<dbReference type="SUPFAM" id="SSF53474">
    <property type="entry name" value="alpha/beta-Hydrolases"/>
    <property type="match status" value="1"/>
</dbReference>
<evidence type="ECO:0000313" key="3">
    <source>
        <dbReference type="Proteomes" id="UP001500603"/>
    </source>
</evidence>
<dbReference type="InterPro" id="IPR000639">
    <property type="entry name" value="Epox_hydrolase-like"/>
</dbReference>